<keyword evidence="8 15" id="KW-0732">Signal</keyword>
<dbReference type="InterPro" id="IPR036328">
    <property type="entry name" value="MliC_sf"/>
</dbReference>
<reference evidence="16 17" key="1">
    <citation type="submission" date="2023-07" db="EMBL/GenBank/DDBJ databases">
        <title>Sorghum-associated microbial communities from plants grown in Nebraska, USA.</title>
        <authorList>
            <person name="Schachtman D."/>
        </authorList>
    </citation>
    <scope>NUCLEOTIDE SEQUENCE [LARGE SCALE GENOMIC DNA]</scope>
    <source>
        <strain evidence="16 17">4249</strain>
    </source>
</reference>
<evidence type="ECO:0000256" key="14">
    <source>
        <dbReference type="ARBA" id="ARBA00023237"/>
    </source>
</evidence>
<evidence type="ECO:0000256" key="15">
    <source>
        <dbReference type="RuleBase" id="RU366027"/>
    </source>
</evidence>
<dbReference type="PRINTS" id="PR01486">
    <property type="entry name" value="PHPHLIPASEA1"/>
</dbReference>
<keyword evidence="11 15" id="KW-0442">Lipid degradation</keyword>
<keyword evidence="6" id="KW-0812">Transmembrane</keyword>
<name>A0ABU1WG04_9BURK</name>
<keyword evidence="5" id="KW-1134">Transmembrane beta strand</keyword>
<dbReference type="EC" id="3.1.1.32" evidence="15"/>
<dbReference type="Gene3D" id="2.40.128.200">
    <property type="match status" value="1"/>
</dbReference>
<evidence type="ECO:0000256" key="7">
    <source>
        <dbReference type="ARBA" id="ARBA00022723"/>
    </source>
</evidence>
<dbReference type="PANTHER" id="PTHR40457:SF1">
    <property type="entry name" value="PHOSPHOLIPASE A1"/>
    <property type="match status" value="1"/>
</dbReference>
<dbReference type="GO" id="GO:0008970">
    <property type="term" value="F:phospholipase A1 activity"/>
    <property type="evidence" value="ECO:0007669"/>
    <property type="project" value="UniProtKB-EC"/>
</dbReference>
<keyword evidence="14 15" id="KW-0998">Cell outer membrane</keyword>
<evidence type="ECO:0000256" key="12">
    <source>
        <dbReference type="ARBA" id="ARBA00023098"/>
    </source>
</evidence>
<comment type="catalytic activity">
    <reaction evidence="1 15">
        <text>a 1,2-diacyl-sn-glycero-3-phosphocholine + H2O = a 2-acyl-sn-glycero-3-phosphocholine + a fatty acid + H(+)</text>
        <dbReference type="Rhea" id="RHEA:18689"/>
        <dbReference type="ChEBI" id="CHEBI:15377"/>
        <dbReference type="ChEBI" id="CHEBI:15378"/>
        <dbReference type="ChEBI" id="CHEBI:28868"/>
        <dbReference type="ChEBI" id="CHEBI:57643"/>
        <dbReference type="ChEBI" id="CHEBI:57875"/>
        <dbReference type="EC" id="3.1.1.32"/>
    </reaction>
</comment>
<evidence type="ECO:0000256" key="2">
    <source>
        <dbReference type="ARBA" id="ARBA00001604"/>
    </source>
</evidence>
<evidence type="ECO:0000256" key="13">
    <source>
        <dbReference type="ARBA" id="ARBA00023136"/>
    </source>
</evidence>
<evidence type="ECO:0000256" key="5">
    <source>
        <dbReference type="ARBA" id="ARBA00022452"/>
    </source>
</evidence>
<dbReference type="InterPro" id="IPR036541">
    <property type="entry name" value="PLipase_A1_sf"/>
</dbReference>
<keyword evidence="10 15" id="KW-0106">Calcium</keyword>
<dbReference type="GO" id="GO:0004623">
    <property type="term" value="F:phospholipase A2 activity"/>
    <property type="evidence" value="ECO:0007669"/>
    <property type="project" value="UniProtKB-EC"/>
</dbReference>
<keyword evidence="13" id="KW-0472">Membrane</keyword>
<feature type="signal peptide" evidence="15">
    <location>
        <begin position="1"/>
        <end position="26"/>
    </location>
</feature>
<keyword evidence="7 15" id="KW-0479">Metal-binding</keyword>
<accession>A0ABU1WG04</accession>
<dbReference type="SUPFAM" id="SSF141488">
    <property type="entry name" value="YdhA-like"/>
    <property type="match status" value="1"/>
</dbReference>
<evidence type="ECO:0000256" key="9">
    <source>
        <dbReference type="ARBA" id="ARBA00022801"/>
    </source>
</evidence>
<dbReference type="EMBL" id="JAVDWU010000001">
    <property type="protein sequence ID" value="MDR7148197.1"/>
    <property type="molecule type" value="Genomic_DNA"/>
</dbReference>
<organism evidence="16 17">
    <name type="scientific">Hydrogenophaga palleronii</name>
    <dbReference type="NCBI Taxonomy" id="65655"/>
    <lineage>
        <taxon>Bacteria</taxon>
        <taxon>Pseudomonadati</taxon>
        <taxon>Pseudomonadota</taxon>
        <taxon>Betaproteobacteria</taxon>
        <taxon>Burkholderiales</taxon>
        <taxon>Comamonadaceae</taxon>
        <taxon>Hydrogenophaga</taxon>
    </lineage>
</organism>
<dbReference type="CDD" id="cd00541">
    <property type="entry name" value="OMPLA"/>
    <property type="match status" value="1"/>
</dbReference>
<comment type="subunit">
    <text evidence="4 15">Homodimer; dimerization is reversible, and the dimeric form is the active one.</text>
</comment>
<comment type="similarity">
    <text evidence="3 15">Belongs to the phospholipase A1 family.</text>
</comment>
<dbReference type="RefSeq" id="WP_310310466.1">
    <property type="nucleotide sequence ID" value="NZ_JAVDWU010000001.1"/>
</dbReference>
<dbReference type="Gene3D" id="2.40.230.10">
    <property type="entry name" value="Phospholipase A1"/>
    <property type="match status" value="1"/>
</dbReference>
<dbReference type="PANTHER" id="PTHR40457">
    <property type="entry name" value="PHOSPHOLIPASE A1"/>
    <property type="match status" value="1"/>
</dbReference>
<keyword evidence="17" id="KW-1185">Reference proteome</keyword>
<comment type="subcellular location">
    <subcellularLocation>
        <location evidence="15">Cell outer membrane</location>
        <topology evidence="15">Multi-pass membrane protein</topology>
    </subcellularLocation>
    <text evidence="15">One of the very few enzymes located there.</text>
</comment>
<evidence type="ECO:0000256" key="10">
    <source>
        <dbReference type="ARBA" id="ARBA00022837"/>
    </source>
</evidence>
<dbReference type="Pfam" id="PF02253">
    <property type="entry name" value="PLA1"/>
    <property type="match status" value="1"/>
</dbReference>
<comment type="catalytic activity">
    <reaction evidence="2 15">
        <text>a 1,2-diacyl-sn-glycero-3-phosphocholine + H2O = a 1-acyl-sn-glycero-3-phosphocholine + a fatty acid + H(+)</text>
        <dbReference type="Rhea" id="RHEA:15801"/>
        <dbReference type="ChEBI" id="CHEBI:15377"/>
        <dbReference type="ChEBI" id="CHEBI:15378"/>
        <dbReference type="ChEBI" id="CHEBI:28868"/>
        <dbReference type="ChEBI" id="CHEBI:57643"/>
        <dbReference type="ChEBI" id="CHEBI:58168"/>
        <dbReference type="EC" id="3.1.1.4"/>
    </reaction>
</comment>
<evidence type="ECO:0000256" key="8">
    <source>
        <dbReference type="ARBA" id="ARBA00022729"/>
    </source>
</evidence>
<evidence type="ECO:0000256" key="11">
    <source>
        <dbReference type="ARBA" id="ARBA00022963"/>
    </source>
</evidence>
<comment type="caution">
    <text evidence="16">The sequence shown here is derived from an EMBL/GenBank/DDBJ whole genome shotgun (WGS) entry which is preliminary data.</text>
</comment>
<protein>
    <recommendedName>
        <fullName evidence="15">Phospholipase A1</fullName>
        <ecNumber evidence="15">3.1.1.32</ecNumber>
        <ecNumber evidence="15">3.1.1.4</ecNumber>
    </recommendedName>
    <alternativeName>
        <fullName evidence="15">Phosphatidylcholine 1-acylhydrolase</fullName>
    </alternativeName>
</protein>
<keyword evidence="12 15" id="KW-0443">Lipid metabolism</keyword>
<dbReference type="InterPro" id="IPR003187">
    <property type="entry name" value="PLipase_A1"/>
</dbReference>
<dbReference type="EC" id="3.1.1.4" evidence="15"/>
<evidence type="ECO:0000256" key="4">
    <source>
        <dbReference type="ARBA" id="ARBA00011702"/>
    </source>
</evidence>
<dbReference type="SUPFAM" id="SSF56931">
    <property type="entry name" value="Outer membrane phospholipase A (OMPLA)"/>
    <property type="match status" value="1"/>
</dbReference>
<dbReference type="PROSITE" id="PS51257">
    <property type="entry name" value="PROKAR_LIPOPROTEIN"/>
    <property type="match status" value="1"/>
</dbReference>
<sequence length="454" mass="49886">MRTPRILERLIVIGALVAACPLAVQAADEASAAGELKYSCGVDQPLVVRLAADRAQLIVALPTGQVLELPAQTTGSGFAYGDGKHSFSGQKDSILLQLQGQVPLACVAVKPVVLASATPRADVDATEICLLERLRSMPPTATLAEVRRSCQQAEMVPTESAPAIATATEAVAVAVPEEATGPVADAEPVVANTSSRLAGEWAAYDNPYALTLNRPSYLVLARQFSVPNSAPFQAAFPEVAPALDRNEAKFQISLKVPLALNLFDGRADLIAGYTNRSFWQVFNKEISSPFRETNHEPEVWMRWRSDLSLLGGRFRVISLGFNHQSNGQAGPLSRSWNRVFLESLYERGPFALNARVWQRLSEDAAKDDNPDMVDYMGRFELTGIYRLGESEFSAMFRRNLSTRKGAYQLDWSYPLFKNLRGYLQWFDGYGESLIDYNHRTRSLGIGVQLGGWLL</sequence>
<evidence type="ECO:0000313" key="16">
    <source>
        <dbReference type="EMBL" id="MDR7148197.1"/>
    </source>
</evidence>
<keyword evidence="9 15" id="KW-0378">Hydrolase</keyword>
<evidence type="ECO:0000256" key="1">
    <source>
        <dbReference type="ARBA" id="ARBA00000111"/>
    </source>
</evidence>
<gene>
    <name evidence="16" type="ORF">J2W49_000125</name>
</gene>
<comment type="cofactor">
    <cofactor evidence="15">
        <name>Ca(2+)</name>
        <dbReference type="ChEBI" id="CHEBI:29108"/>
    </cofactor>
    <text evidence="15">Binds 1 Ca(2+) ion per monomer. In the dimeric form the Ca(2+) is bound by different amino acids with binding of each Ca(2+) shared with ligands coming from each monomer. The Ca(2+) ion may have a role in catalysis.</text>
</comment>
<evidence type="ECO:0000256" key="3">
    <source>
        <dbReference type="ARBA" id="ARBA00010525"/>
    </source>
</evidence>
<feature type="chain" id="PRO_5044989516" description="Phospholipase A1" evidence="15">
    <location>
        <begin position="27"/>
        <end position="454"/>
    </location>
</feature>
<comment type="function">
    <text evidence="15">Hydrolysis of phosphatidylcholine with phospholipase A2 (EC 3.1.1.4) and phospholipase A1 (EC 3.1.1.32) activities.</text>
</comment>
<evidence type="ECO:0000313" key="17">
    <source>
        <dbReference type="Proteomes" id="UP001265700"/>
    </source>
</evidence>
<dbReference type="Proteomes" id="UP001265700">
    <property type="component" value="Unassembled WGS sequence"/>
</dbReference>
<proteinExistence type="inferred from homology"/>
<evidence type="ECO:0000256" key="6">
    <source>
        <dbReference type="ARBA" id="ARBA00022692"/>
    </source>
</evidence>